<reference evidence="2 3" key="1">
    <citation type="submission" date="2020-04" db="EMBL/GenBank/DDBJ databases">
        <title>Nesterenkonia sp. nov., isolated from marine sediment.</title>
        <authorList>
            <person name="Zhang G."/>
        </authorList>
    </citation>
    <scope>NUCLEOTIDE SEQUENCE [LARGE SCALE GENOMIC DNA]</scope>
    <source>
        <strain evidence="2 3">MY13</strain>
    </source>
</reference>
<evidence type="ECO:0000256" key="1">
    <source>
        <dbReference type="SAM" id="Phobius"/>
    </source>
</evidence>
<dbReference type="AlphaFoldDB" id="A0A7X8YEM8"/>
<keyword evidence="1" id="KW-0812">Transmembrane</keyword>
<dbReference type="RefSeq" id="WP_168888138.1">
    <property type="nucleotide sequence ID" value="NZ_JABAHY010000012.1"/>
</dbReference>
<keyword evidence="1" id="KW-0472">Membrane</keyword>
<evidence type="ECO:0000313" key="3">
    <source>
        <dbReference type="Proteomes" id="UP000523139"/>
    </source>
</evidence>
<dbReference type="Proteomes" id="UP000523139">
    <property type="component" value="Unassembled WGS sequence"/>
</dbReference>
<sequence length="362" mass="40765">MGQNPEEGIHDVVHRGRNRDWLEEAQESRRRRRRRILGLSAAGLVGLTIATFLVQDGPRRSGMLDALGVTCGEFVTEYGESQQEIFEPWPEHLDTLREAAEERPSEDGNFHVDLFTEEVEDIALQLEAEPSRALFRGWSPPDRTLSAEPVGDKLFIGHHEDIWVFSEAVSIADPATGQTQWSVELEHPTRDDWREPTRVLNGVGSAGDYLLLQTPAVNGDTDVVAFDTASDTMDCLRLEGAVDTVEVLDSQQRAWPNTMNLNHGRTGESEFLLVHGLDEEEEDPYDGMDPVLEVSRVTVDPLEDELEGPMDEVYPPENEYTQAEAETVEVSGDFQTLDLESIQPLGEQHYFLTWENGYIIFE</sequence>
<feature type="transmembrane region" description="Helical" evidence="1">
    <location>
        <begin position="36"/>
        <end position="54"/>
    </location>
</feature>
<dbReference type="EMBL" id="JABAHY010000012">
    <property type="protein sequence ID" value="NLS10660.1"/>
    <property type="molecule type" value="Genomic_DNA"/>
</dbReference>
<keyword evidence="3" id="KW-1185">Reference proteome</keyword>
<name>A0A7X8YEM8_9MICC</name>
<accession>A0A7X8YEM8</accession>
<comment type="caution">
    <text evidence="2">The sequence shown here is derived from an EMBL/GenBank/DDBJ whole genome shotgun (WGS) entry which is preliminary data.</text>
</comment>
<organism evidence="2 3">
    <name type="scientific">Nesterenkonia sedimenti</name>
    <dbReference type="NCBI Taxonomy" id="1463632"/>
    <lineage>
        <taxon>Bacteria</taxon>
        <taxon>Bacillati</taxon>
        <taxon>Actinomycetota</taxon>
        <taxon>Actinomycetes</taxon>
        <taxon>Micrococcales</taxon>
        <taxon>Micrococcaceae</taxon>
        <taxon>Nesterenkonia</taxon>
    </lineage>
</organism>
<gene>
    <name evidence="2" type="ORF">HGQ17_11795</name>
</gene>
<evidence type="ECO:0000313" key="2">
    <source>
        <dbReference type="EMBL" id="NLS10660.1"/>
    </source>
</evidence>
<protein>
    <submittedName>
        <fullName evidence="2">Uncharacterized protein</fullName>
    </submittedName>
</protein>
<proteinExistence type="predicted"/>
<keyword evidence="1" id="KW-1133">Transmembrane helix</keyword>